<organism evidence="1 2">
    <name type="scientific">Vespula squamosa</name>
    <name type="common">Southern yellow jacket</name>
    <name type="synonym">Wasp</name>
    <dbReference type="NCBI Taxonomy" id="30214"/>
    <lineage>
        <taxon>Eukaryota</taxon>
        <taxon>Metazoa</taxon>
        <taxon>Ecdysozoa</taxon>
        <taxon>Arthropoda</taxon>
        <taxon>Hexapoda</taxon>
        <taxon>Insecta</taxon>
        <taxon>Pterygota</taxon>
        <taxon>Neoptera</taxon>
        <taxon>Endopterygota</taxon>
        <taxon>Hymenoptera</taxon>
        <taxon>Apocrita</taxon>
        <taxon>Aculeata</taxon>
        <taxon>Vespoidea</taxon>
        <taxon>Vespidae</taxon>
        <taxon>Vespinae</taxon>
        <taxon>Vespula</taxon>
    </lineage>
</organism>
<protein>
    <submittedName>
        <fullName evidence="1">Uncharacterized protein</fullName>
    </submittedName>
</protein>
<evidence type="ECO:0000313" key="2">
    <source>
        <dbReference type="Proteomes" id="UP001607302"/>
    </source>
</evidence>
<evidence type="ECO:0000313" key="1">
    <source>
        <dbReference type="EMBL" id="KAL2738910.1"/>
    </source>
</evidence>
<dbReference type="EMBL" id="JAUDFV010000025">
    <property type="protein sequence ID" value="KAL2738910.1"/>
    <property type="molecule type" value="Genomic_DNA"/>
</dbReference>
<sequence length="337" mass="39454">MDRWIRSDRFVVYIDINVDYVGYGGLRHCVMQPSRGCNDSKAGAGATAAPAPAADRNSCRKENYSSSLSPLSSSSSLAAVACQRTVDLRTRFRPMKRIIVRKKKLNSSFYLNSKFYLKRLEIIHRNPYRQRRLIQSQITFSILFLYMNYNYEREDFHKFQFKLGNNSNEFRKVNEENVWDENLSLTFVTRTLDRCEIQSETWRNKKLYSFLRSKCYRYLTSAEDKIMLTHRKTAKFLSPVVRYIERTGIRVERDRVGKGKGVEEEGTAFKIARFCPFLETSYSHHAATFIRAMSLMVSIPYGVIILQRLKIELKRGEENVTRGEIVRKSIMDNKFDI</sequence>
<accession>A0ABD2C229</accession>
<gene>
    <name evidence="1" type="ORF">V1478_001476</name>
</gene>
<dbReference type="AlphaFoldDB" id="A0ABD2C229"/>
<reference evidence="1 2" key="1">
    <citation type="journal article" date="2024" name="Ann. Entomol. Soc. Am.">
        <title>Genomic analyses of the southern and eastern yellowjacket wasps (Hymenoptera: Vespidae) reveal evolutionary signatures of social life.</title>
        <authorList>
            <person name="Catto M.A."/>
            <person name="Caine P.B."/>
            <person name="Orr S.E."/>
            <person name="Hunt B.G."/>
            <person name="Goodisman M.A.D."/>
        </authorList>
    </citation>
    <scope>NUCLEOTIDE SEQUENCE [LARGE SCALE GENOMIC DNA]</scope>
    <source>
        <strain evidence="1">233</strain>
        <tissue evidence="1">Head and thorax</tissue>
    </source>
</reference>
<name>A0ABD2C229_VESSQ</name>
<comment type="caution">
    <text evidence="1">The sequence shown here is derived from an EMBL/GenBank/DDBJ whole genome shotgun (WGS) entry which is preliminary data.</text>
</comment>
<proteinExistence type="predicted"/>
<keyword evidence="2" id="KW-1185">Reference proteome</keyword>
<dbReference type="Proteomes" id="UP001607302">
    <property type="component" value="Unassembled WGS sequence"/>
</dbReference>